<protein>
    <recommendedName>
        <fullName evidence="1">Mce/MlaD domain-containing protein</fullName>
    </recommendedName>
</protein>
<dbReference type="InterPro" id="IPR003399">
    <property type="entry name" value="Mce/MlaD"/>
</dbReference>
<dbReference type="InterPro" id="IPR052336">
    <property type="entry name" value="MlaD_Phospholipid_Transporter"/>
</dbReference>
<dbReference type="NCBIfam" id="TIGR04430">
    <property type="entry name" value="OM_asym_MlaD"/>
    <property type="match status" value="1"/>
</dbReference>
<dbReference type="Pfam" id="PF02470">
    <property type="entry name" value="MlaD"/>
    <property type="match status" value="1"/>
</dbReference>
<dbReference type="InterPro" id="IPR030970">
    <property type="entry name" value="ABC_MlaD"/>
</dbReference>
<feature type="domain" description="Mce/MlaD" evidence="1">
    <location>
        <begin position="44"/>
        <end position="121"/>
    </location>
</feature>
<sequence>MKGYVMYAKKYSMEFLVGIFVLLGLLCVAYLTIQLGKMEIFSNNGYTLAAKFSSTTGLRSGANVEIAGVTVGRVVKIELDPEYNSVVHLRIRNGVKLSEDSGASIKTSGLIGDRYVSLTPGGLSDYLGDGDELTETHAPVDIEELISKYVFGGVK</sequence>
<organism evidence="2">
    <name type="scientific">uncultured delta proteobacterium</name>
    <dbReference type="NCBI Taxonomy" id="34034"/>
    <lineage>
        <taxon>Bacteria</taxon>
        <taxon>Deltaproteobacteria</taxon>
        <taxon>environmental samples</taxon>
    </lineage>
</organism>
<dbReference type="EMBL" id="FLUQ01000001">
    <property type="protein sequence ID" value="SBV95286.1"/>
    <property type="molecule type" value="Genomic_DNA"/>
</dbReference>
<dbReference type="PANTHER" id="PTHR33371">
    <property type="entry name" value="INTERMEMBRANE PHOSPHOLIPID TRANSPORT SYSTEM BINDING PROTEIN MLAD-RELATED"/>
    <property type="match status" value="1"/>
</dbReference>
<evidence type="ECO:0000259" key="1">
    <source>
        <dbReference type="Pfam" id="PF02470"/>
    </source>
</evidence>
<proteinExistence type="predicted"/>
<dbReference type="GO" id="GO:0005543">
    <property type="term" value="F:phospholipid binding"/>
    <property type="evidence" value="ECO:0007669"/>
    <property type="project" value="TreeGrafter"/>
</dbReference>
<gene>
    <name evidence="2" type="ORF">KL86DPRO_10843</name>
</gene>
<accession>A0A212J785</accession>
<dbReference type="GO" id="GO:0005548">
    <property type="term" value="F:phospholipid transporter activity"/>
    <property type="evidence" value="ECO:0007669"/>
    <property type="project" value="TreeGrafter"/>
</dbReference>
<dbReference type="AlphaFoldDB" id="A0A212J785"/>
<name>A0A212J785_9DELT</name>
<evidence type="ECO:0000313" key="2">
    <source>
        <dbReference type="EMBL" id="SBV95286.1"/>
    </source>
</evidence>
<reference evidence="2" key="1">
    <citation type="submission" date="2016-04" db="EMBL/GenBank/DDBJ databases">
        <authorList>
            <person name="Evans L.H."/>
            <person name="Alamgir A."/>
            <person name="Owens N."/>
            <person name="Weber N.D."/>
            <person name="Virtaneva K."/>
            <person name="Barbian K."/>
            <person name="Babar A."/>
            <person name="Rosenke K."/>
        </authorList>
    </citation>
    <scope>NUCLEOTIDE SEQUENCE</scope>
    <source>
        <strain evidence="2">86</strain>
    </source>
</reference>
<dbReference type="PANTHER" id="PTHR33371:SF4">
    <property type="entry name" value="INTERMEMBRANE PHOSPHOLIPID TRANSPORT SYSTEM BINDING PROTEIN MLAD"/>
    <property type="match status" value="1"/>
</dbReference>